<dbReference type="GO" id="GO:0004386">
    <property type="term" value="F:helicase activity"/>
    <property type="evidence" value="ECO:0007669"/>
    <property type="project" value="UniProtKB-KW"/>
</dbReference>
<keyword evidence="1" id="KW-0479">Metal-binding</keyword>
<dbReference type="GO" id="GO:0046872">
    <property type="term" value="F:metal ion binding"/>
    <property type="evidence" value="ECO:0007669"/>
    <property type="project" value="UniProtKB-KW"/>
</dbReference>
<evidence type="ECO:0000256" key="1">
    <source>
        <dbReference type="ARBA" id="ARBA00022723"/>
    </source>
</evidence>
<evidence type="ECO:0000256" key="3">
    <source>
        <dbReference type="ARBA" id="ARBA00022801"/>
    </source>
</evidence>
<evidence type="ECO:0000256" key="5">
    <source>
        <dbReference type="ARBA" id="ARBA00022840"/>
    </source>
</evidence>
<proteinExistence type="predicted"/>
<evidence type="ECO:0000259" key="6">
    <source>
        <dbReference type="Pfam" id="PF08696"/>
    </source>
</evidence>
<keyword evidence="2" id="KW-0547">Nucleotide-binding</keyword>
<organism evidence="7">
    <name type="scientific">Amphimedon queenslandica</name>
    <name type="common">Sponge</name>
    <dbReference type="NCBI Taxonomy" id="400682"/>
    <lineage>
        <taxon>Eukaryota</taxon>
        <taxon>Metazoa</taxon>
        <taxon>Porifera</taxon>
        <taxon>Demospongiae</taxon>
        <taxon>Heteroscleromorpha</taxon>
        <taxon>Haplosclerida</taxon>
        <taxon>Niphatidae</taxon>
        <taxon>Amphimedon</taxon>
    </lineage>
</organism>
<reference evidence="7" key="1">
    <citation type="submission" date="2017-05" db="UniProtKB">
        <authorList>
            <consortium name="EnsemblMetazoa"/>
        </authorList>
    </citation>
    <scope>IDENTIFICATION</scope>
</reference>
<keyword evidence="4" id="KW-0347">Helicase</keyword>
<dbReference type="InterPro" id="IPR014808">
    <property type="entry name" value="DNA_replication_fac_Dna2_N"/>
</dbReference>
<dbReference type="GO" id="GO:0005524">
    <property type="term" value="F:ATP binding"/>
    <property type="evidence" value="ECO:0007669"/>
    <property type="project" value="UniProtKB-KW"/>
</dbReference>
<dbReference type="GO" id="GO:0016787">
    <property type="term" value="F:hydrolase activity"/>
    <property type="evidence" value="ECO:0007669"/>
    <property type="project" value="UniProtKB-KW"/>
</dbReference>
<name>A0A1X7SIK8_AMPQE</name>
<keyword evidence="5" id="KW-0067">ATP-binding</keyword>
<dbReference type="AlphaFoldDB" id="A0A1X7SIK8"/>
<dbReference type="InParanoid" id="A0A1X7SIK8"/>
<protein>
    <recommendedName>
        <fullName evidence="6">DNA replication factor Dna2 N-terminal domain-containing protein</fullName>
    </recommendedName>
</protein>
<evidence type="ECO:0000313" key="7">
    <source>
        <dbReference type="EnsemblMetazoa" id="Aqu2.1.01903_001"/>
    </source>
</evidence>
<evidence type="ECO:0000256" key="4">
    <source>
        <dbReference type="ARBA" id="ARBA00022806"/>
    </source>
</evidence>
<feature type="domain" description="DNA replication factor Dna2 N-terminal" evidence="6">
    <location>
        <begin position="12"/>
        <end position="102"/>
    </location>
</feature>
<sequence length="102" mass="11602">AILAASQHASVVTRDFVLSLIPPLVNNVSVMQELYVLGLTECNLSESLSEHVNLIATWCNQYQNITYTNNNKIEWKRFPRSKTELVNMCITDVTDIEESVWS</sequence>
<dbReference type="Pfam" id="PF08696">
    <property type="entry name" value="Dna2"/>
    <property type="match status" value="1"/>
</dbReference>
<dbReference type="OrthoDB" id="306218at2759"/>
<accession>A0A1X7SIK8</accession>
<keyword evidence="3" id="KW-0378">Hydrolase</keyword>
<dbReference type="EnsemblMetazoa" id="Aqu2.1.01903_001">
    <property type="protein sequence ID" value="Aqu2.1.01903_001"/>
    <property type="gene ID" value="Aqu2.1.01903"/>
</dbReference>
<evidence type="ECO:0000256" key="2">
    <source>
        <dbReference type="ARBA" id="ARBA00022741"/>
    </source>
</evidence>